<accession>A0A5B7F9T4</accession>
<proteinExistence type="predicted"/>
<dbReference type="EMBL" id="VSRR010005400">
    <property type="protein sequence ID" value="MPC42345.1"/>
    <property type="molecule type" value="Genomic_DNA"/>
</dbReference>
<evidence type="ECO:0000313" key="3">
    <source>
        <dbReference type="Proteomes" id="UP000324222"/>
    </source>
</evidence>
<reference evidence="2 3" key="1">
    <citation type="submission" date="2019-05" db="EMBL/GenBank/DDBJ databases">
        <title>Another draft genome of Portunus trituberculatus and its Hox gene families provides insights of decapod evolution.</title>
        <authorList>
            <person name="Jeong J.-H."/>
            <person name="Song I."/>
            <person name="Kim S."/>
            <person name="Choi T."/>
            <person name="Kim D."/>
            <person name="Ryu S."/>
            <person name="Kim W."/>
        </authorList>
    </citation>
    <scope>NUCLEOTIDE SEQUENCE [LARGE SCALE GENOMIC DNA]</scope>
    <source>
        <tissue evidence="2">Muscle</tissue>
    </source>
</reference>
<dbReference type="AlphaFoldDB" id="A0A5B7F9T4"/>
<name>A0A5B7F9T4_PORTR</name>
<comment type="caution">
    <text evidence="2">The sequence shown here is derived from an EMBL/GenBank/DDBJ whole genome shotgun (WGS) entry which is preliminary data.</text>
</comment>
<evidence type="ECO:0000256" key="1">
    <source>
        <dbReference type="SAM" id="MobiDB-lite"/>
    </source>
</evidence>
<evidence type="ECO:0000313" key="2">
    <source>
        <dbReference type="EMBL" id="MPC42345.1"/>
    </source>
</evidence>
<dbReference type="Proteomes" id="UP000324222">
    <property type="component" value="Unassembled WGS sequence"/>
</dbReference>
<feature type="compositionally biased region" description="Basic and acidic residues" evidence="1">
    <location>
        <begin position="132"/>
        <end position="147"/>
    </location>
</feature>
<feature type="compositionally biased region" description="Basic residues" evidence="1">
    <location>
        <begin position="96"/>
        <end position="106"/>
    </location>
</feature>
<keyword evidence="3" id="KW-1185">Reference proteome</keyword>
<gene>
    <name evidence="2" type="ORF">E2C01_035965</name>
</gene>
<organism evidence="2 3">
    <name type="scientific">Portunus trituberculatus</name>
    <name type="common">Swimming crab</name>
    <name type="synonym">Neptunus trituberculatus</name>
    <dbReference type="NCBI Taxonomy" id="210409"/>
    <lineage>
        <taxon>Eukaryota</taxon>
        <taxon>Metazoa</taxon>
        <taxon>Ecdysozoa</taxon>
        <taxon>Arthropoda</taxon>
        <taxon>Crustacea</taxon>
        <taxon>Multicrustacea</taxon>
        <taxon>Malacostraca</taxon>
        <taxon>Eumalacostraca</taxon>
        <taxon>Eucarida</taxon>
        <taxon>Decapoda</taxon>
        <taxon>Pleocyemata</taxon>
        <taxon>Brachyura</taxon>
        <taxon>Eubrachyura</taxon>
        <taxon>Portunoidea</taxon>
        <taxon>Portunidae</taxon>
        <taxon>Portuninae</taxon>
        <taxon>Portunus</taxon>
    </lineage>
</organism>
<sequence length="147" mass="15641">MKAHPFSRPAGRPLCSCARATRSGAQSQAAKQTLAALPYLGKVSIRGRFRGSAATHRRVLSQRECGERVCQTLPAGVDGLWGVRGRVKAGGEGRGRRAGPRRRRQGSSRARIQYGGGGLALPGPAWSPDPPQDGRPHARLDGANVRD</sequence>
<protein>
    <submittedName>
        <fullName evidence="2">Uncharacterized protein</fullName>
    </submittedName>
</protein>
<feature type="region of interest" description="Disordered" evidence="1">
    <location>
        <begin position="85"/>
        <end position="147"/>
    </location>
</feature>